<keyword evidence="5" id="KW-0170">Cobalt</keyword>
<dbReference type="GO" id="GO:0046872">
    <property type="term" value="F:metal ion binding"/>
    <property type="evidence" value="ECO:0007669"/>
    <property type="project" value="InterPro"/>
</dbReference>
<keyword evidence="8" id="KW-1185">Reference proteome</keyword>
<evidence type="ECO:0000259" key="6">
    <source>
        <dbReference type="Pfam" id="PF01642"/>
    </source>
</evidence>
<name>A0A2S3UVK4_9HYPH</name>
<dbReference type="InterPro" id="IPR036724">
    <property type="entry name" value="Cobalamin-bd_sf"/>
</dbReference>
<proteinExistence type="inferred from homology"/>
<gene>
    <name evidence="7" type="ORF">CLV41_104318</name>
</gene>
<dbReference type="GO" id="GO:0005737">
    <property type="term" value="C:cytoplasm"/>
    <property type="evidence" value="ECO:0007669"/>
    <property type="project" value="TreeGrafter"/>
</dbReference>
<dbReference type="GO" id="GO:0019678">
    <property type="term" value="P:propionate metabolic process, methylmalonyl pathway"/>
    <property type="evidence" value="ECO:0007669"/>
    <property type="project" value="TreeGrafter"/>
</dbReference>
<dbReference type="InterPro" id="IPR016176">
    <property type="entry name" value="Cbl-dep_enz_cat"/>
</dbReference>
<feature type="domain" description="Methylmalonyl-CoA mutase alpha/beta chain catalytic" evidence="6">
    <location>
        <begin position="66"/>
        <end position="447"/>
    </location>
</feature>
<reference evidence="7 8" key="1">
    <citation type="submission" date="2018-01" db="EMBL/GenBank/DDBJ databases">
        <title>Genomic Encyclopedia of Archaeal and Bacterial Type Strains, Phase II (KMG-II): from individual species to whole genera.</title>
        <authorList>
            <person name="Goeker M."/>
        </authorList>
    </citation>
    <scope>NUCLEOTIDE SEQUENCE [LARGE SCALE GENOMIC DNA]</scope>
    <source>
        <strain evidence="7 8">DSM 17023</strain>
    </source>
</reference>
<sequence length="673" mass="71232">MPSSFTGPDSFFSSDEEAWWASVDRALKGAPREKLFSSTEDGLEIAPLYARRPDTPARSLRSDAGDWRVVQRIDIADPDEANAQLLDDLQSGASGLELVLPGALSSNGHAIGVSDLAGMEALLSDVQPDLIDIRIDAGPRTPEFLALMLALLERRKLDPSLVAITAGFDPYGWMAVNATARQDFEVITKRMQDLVLSVRDTGSAMRAMNADGSVWHNAGATPAQELAFVLAAAVAHLRQLEDAGLAPQEWAERISMCLVADADQFGTIAKARAIRALWSCVLEAAGLPQSPAALHMTTSYRMLTERDPWVNLLRNTVAAFSSGIGGADSVCVLPHTLAVGLPDGFARRLARNTQSILLEESNLAKVTDPAAGSGAMEDRTEKLCVAAWELFQEIEAAGGLPDALSQGLVQKHIGAAKAELDSKVARRKRPITGVSEFPDLSETAVHVLRDGGGARQALRPELPDLTALPPPGDGRWFAALRALALEGVSLVDPSSRKDPEKRDPSFPVLQGGRIAEPFEELRAAAASFEAATGAPPKIFLASLGTPAQFTPRASWTANAFAAGGIRVAGPAVHASLEELLAAFKESGATLACLVSCDDVYEDEAESAARALKAAGAVHLYLAGRPGAREADFAGAGIGTFLYAGCDLLGLLKDAHARLKSVYDGGQSDLEVLK</sequence>
<dbReference type="Gene3D" id="3.40.50.280">
    <property type="entry name" value="Cobalamin-binding domain"/>
    <property type="match status" value="1"/>
</dbReference>
<comment type="similarity">
    <text evidence="2">Belongs to the methylmalonyl-CoA mutase family.</text>
</comment>
<evidence type="ECO:0000256" key="1">
    <source>
        <dbReference type="ARBA" id="ARBA00001922"/>
    </source>
</evidence>
<evidence type="ECO:0000256" key="4">
    <source>
        <dbReference type="ARBA" id="ARBA00023235"/>
    </source>
</evidence>
<evidence type="ECO:0000256" key="3">
    <source>
        <dbReference type="ARBA" id="ARBA00022628"/>
    </source>
</evidence>
<keyword evidence="4" id="KW-0413">Isomerase</keyword>
<dbReference type="PANTHER" id="PTHR48101:SF4">
    <property type="entry name" value="METHYLMALONYL-COA MUTASE, MITOCHONDRIAL"/>
    <property type="match status" value="1"/>
</dbReference>
<evidence type="ECO:0000313" key="7">
    <source>
        <dbReference type="EMBL" id="POF31748.1"/>
    </source>
</evidence>
<protein>
    <submittedName>
        <fullName evidence="7">Methylmalonyl-CoA mutase</fullName>
    </submittedName>
</protein>
<comment type="cofactor">
    <cofactor evidence="1">
        <name>adenosylcob(III)alamin</name>
        <dbReference type="ChEBI" id="CHEBI:18408"/>
    </cofactor>
</comment>
<organism evidence="7 8">
    <name type="scientific">Roseibium marinum</name>
    <dbReference type="NCBI Taxonomy" id="281252"/>
    <lineage>
        <taxon>Bacteria</taxon>
        <taxon>Pseudomonadati</taxon>
        <taxon>Pseudomonadota</taxon>
        <taxon>Alphaproteobacteria</taxon>
        <taxon>Hyphomicrobiales</taxon>
        <taxon>Stappiaceae</taxon>
        <taxon>Roseibium</taxon>
    </lineage>
</organism>
<dbReference type="SUPFAM" id="SSF52242">
    <property type="entry name" value="Cobalamin (vitamin B12)-binding domain"/>
    <property type="match status" value="1"/>
</dbReference>
<dbReference type="EMBL" id="PPCN01000004">
    <property type="protein sequence ID" value="POF31748.1"/>
    <property type="molecule type" value="Genomic_DNA"/>
</dbReference>
<accession>A0A2S3UVK4</accession>
<dbReference type="GO" id="GO:0004494">
    <property type="term" value="F:methylmalonyl-CoA mutase activity"/>
    <property type="evidence" value="ECO:0007669"/>
    <property type="project" value="UniProtKB-EC"/>
</dbReference>
<comment type="caution">
    <text evidence="7">The sequence shown here is derived from an EMBL/GenBank/DDBJ whole genome shotgun (WGS) entry which is preliminary data.</text>
</comment>
<evidence type="ECO:0000313" key="8">
    <source>
        <dbReference type="Proteomes" id="UP000236959"/>
    </source>
</evidence>
<dbReference type="PANTHER" id="PTHR48101">
    <property type="entry name" value="METHYLMALONYL-COA MUTASE, MITOCHONDRIAL-RELATED"/>
    <property type="match status" value="1"/>
</dbReference>
<evidence type="ECO:0000256" key="2">
    <source>
        <dbReference type="ARBA" id="ARBA00008465"/>
    </source>
</evidence>
<evidence type="ECO:0000256" key="5">
    <source>
        <dbReference type="ARBA" id="ARBA00023285"/>
    </source>
</evidence>
<dbReference type="Proteomes" id="UP000236959">
    <property type="component" value="Unassembled WGS sequence"/>
</dbReference>
<dbReference type="OrthoDB" id="9762378at2"/>
<keyword evidence="3" id="KW-0846">Cobalamin</keyword>
<dbReference type="InterPro" id="IPR006099">
    <property type="entry name" value="MeMalonylCoA_mutase_a/b_cat"/>
</dbReference>
<dbReference type="Gene3D" id="3.20.20.240">
    <property type="entry name" value="Methylmalonyl-CoA mutase"/>
    <property type="match status" value="1"/>
</dbReference>
<dbReference type="RefSeq" id="WP_103222715.1">
    <property type="nucleotide sequence ID" value="NZ_PPCN01000004.1"/>
</dbReference>
<dbReference type="AlphaFoldDB" id="A0A2S3UVK4"/>
<dbReference type="GO" id="GO:0031419">
    <property type="term" value="F:cobalamin binding"/>
    <property type="evidence" value="ECO:0007669"/>
    <property type="project" value="UniProtKB-KW"/>
</dbReference>
<dbReference type="SUPFAM" id="SSF51703">
    <property type="entry name" value="Cobalamin (vitamin B12)-dependent enzymes"/>
    <property type="match status" value="1"/>
</dbReference>
<dbReference type="Pfam" id="PF01642">
    <property type="entry name" value="MM_CoA_mutase"/>
    <property type="match status" value="1"/>
</dbReference>